<dbReference type="Gene3D" id="3.10.105.10">
    <property type="entry name" value="Dipeptide-binding Protein, Domain 3"/>
    <property type="match status" value="1"/>
</dbReference>
<proteinExistence type="predicted"/>
<dbReference type="Gene3D" id="3.40.190.100">
    <property type="entry name" value="Glycine betaine-binding periplasmic protein, domain 2"/>
    <property type="match status" value="1"/>
</dbReference>
<evidence type="ECO:0000313" key="2">
    <source>
        <dbReference type="EMBL" id="MDQ0579897.1"/>
    </source>
</evidence>
<dbReference type="Pfam" id="PF04069">
    <property type="entry name" value="OpuAC"/>
    <property type="match status" value="1"/>
</dbReference>
<dbReference type="SUPFAM" id="SSF53850">
    <property type="entry name" value="Periplasmic binding protein-like II"/>
    <property type="match status" value="1"/>
</dbReference>
<dbReference type="Proteomes" id="UP001230654">
    <property type="component" value="Unassembled WGS sequence"/>
</dbReference>
<name>A0ABU0NMT7_STRRH</name>
<feature type="domain" description="ABC-type glycine betaine transport system substrate-binding" evidence="1">
    <location>
        <begin position="2"/>
        <end position="91"/>
    </location>
</feature>
<organism evidence="2 3">
    <name type="scientific">Streptomyces rishiriensis</name>
    <dbReference type="NCBI Taxonomy" id="68264"/>
    <lineage>
        <taxon>Bacteria</taxon>
        <taxon>Bacillati</taxon>
        <taxon>Actinomycetota</taxon>
        <taxon>Actinomycetes</taxon>
        <taxon>Kitasatosporales</taxon>
        <taxon>Streptomycetaceae</taxon>
        <taxon>Streptomyces</taxon>
    </lineage>
</organism>
<sequence length="113" mass="12503">MKKPIVVALWSPHGAYSDYDLKKLGDPEGAWGKRDGVHTVARKGFAADSPEVGEWLKNFSMTEAQLTGLEARIRKAGKGKEQDAVRTWLKKNPALVEKWVPVTDSGQESRAAR</sequence>
<protein>
    <submittedName>
        <fullName evidence="2">ABC-type proline/glycine betaine transport system substrate-binding protein</fullName>
    </submittedName>
</protein>
<dbReference type="EMBL" id="JAUSWV010000002">
    <property type="protein sequence ID" value="MDQ0579897.1"/>
    <property type="molecule type" value="Genomic_DNA"/>
</dbReference>
<comment type="caution">
    <text evidence="2">The sequence shown here is derived from an EMBL/GenBank/DDBJ whole genome shotgun (WGS) entry which is preliminary data.</text>
</comment>
<evidence type="ECO:0000313" key="3">
    <source>
        <dbReference type="Proteomes" id="UP001230654"/>
    </source>
</evidence>
<gene>
    <name evidence="2" type="ORF">QF030_002075</name>
</gene>
<reference evidence="2 3" key="1">
    <citation type="submission" date="2023-07" db="EMBL/GenBank/DDBJ databases">
        <title>Comparative genomics of wheat-associated soil bacteria to identify genetic determinants of phenazine resistance.</title>
        <authorList>
            <person name="Mouncey N."/>
        </authorList>
    </citation>
    <scope>NUCLEOTIDE SEQUENCE [LARGE SCALE GENOMIC DNA]</scope>
    <source>
        <strain evidence="2 3">B2I6</strain>
    </source>
</reference>
<keyword evidence="3" id="KW-1185">Reference proteome</keyword>
<evidence type="ECO:0000259" key="1">
    <source>
        <dbReference type="Pfam" id="PF04069"/>
    </source>
</evidence>
<dbReference type="InterPro" id="IPR007210">
    <property type="entry name" value="ABC_Gly_betaine_transp_sub-bd"/>
</dbReference>
<accession>A0ABU0NMT7</accession>